<dbReference type="GO" id="GO:0072686">
    <property type="term" value="C:mitotic spindle"/>
    <property type="evidence" value="ECO:0007669"/>
    <property type="project" value="TreeGrafter"/>
</dbReference>
<evidence type="ECO:0000256" key="4">
    <source>
        <dbReference type="ARBA" id="ARBA00022553"/>
    </source>
</evidence>
<keyword evidence="9" id="KW-1185">Reference proteome</keyword>
<feature type="region of interest" description="Disordered" evidence="6">
    <location>
        <begin position="269"/>
        <end position="298"/>
    </location>
</feature>
<evidence type="ECO:0000256" key="3">
    <source>
        <dbReference type="ARBA" id="ARBA00022490"/>
    </source>
</evidence>
<dbReference type="GO" id="GO:0005813">
    <property type="term" value="C:centrosome"/>
    <property type="evidence" value="ECO:0007669"/>
    <property type="project" value="TreeGrafter"/>
</dbReference>
<dbReference type="Proteomes" id="UP000257200">
    <property type="component" value="Unplaced"/>
</dbReference>
<feature type="compositionally biased region" description="Basic and acidic residues" evidence="6">
    <location>
        <begin position="594"/>
        <end position="606"/>
    </location>
</feature>
<evidence type="ECO:0000313" key="8">
    <source>
        <dbReference type="Ensembl" id="ENSAPOP00000006333.1"/>
    </source>
</evidence>
<sequence>MEQGESVPILSRKELRKQKLMEYLAAKAKMKPSNPVPNLQEDCQVKRPVMSAVKVVTGKENQAPVERFRGNGPKSHTLNALSKQDPDRRAFGITNKANVKGSILKGQQKAAHLSSSSGPLQTKPNLNHALTRTYSVVSSKSNLNTATHLKKQPHTGIQASGKAPLNSARTAGAKSNSKFRLNAASSGPVKTVSMRMSFGPLVKTKTGLIPAVTQPRTTKSDLTHTSATAANATTTTTLVAKKVRSSTTSSVCLSQRSAMVVTSTARAGSKLQAQTKSNSKPLLGKHSQPSCKNQLSRGLKSGSTSFKCTTAPFKPEARVATTRSVGEPADRSTKLKSGAVGQKNAAFQTASKLVSRCNSRAVGGVTGAVVTNQGRKTKTSKEADCKKKSFSENATLPRTSTKRIGAPVMSQTMPQPARTISLTGQTTNTKTPKVLVKVLPQTEGKKLTAAQEDRLRKLQEWREAKGISYKRPPMPVKPVVRRTVSVPQPFWASMKEEDEAHSLIYAVDRSLADCIKLLVEGCAPDKVKEVLSRLPPVSQKFAKYWICRVRLMEQEGSLDVLPMFEEAVRIVLEPVDELRTVVFEILKKKDEIQASKENEKEDEHISTAESTPERNNNPLETPKPVRALICGEKGDSSVVKYKITATPG</sequence>
<proteinExistence type="inferred from homology"/>
<evidence type="ECO:0000256" key="5">
    <source>
        <dbReference type="ARBA" id="ARBA00023212"/>
    </source>
</evidence>
<dbReference type="Pfam" id="PF15297">
    <property type="entry name" value="CKAP2_C"/>
    <property type="match status" value="1"/>
</dbReference>
<keyword evidence="5" id="KW-0206">Cytoskeleton</keyword>
<comment type="subcellular location">
    <subcellularLocation>
        <location evidence="1">Cytoplasm</location>
        <location evidence="1">Cytoskeleton</location>
    </subcellularLocation>
</comment>
<feature type="region of interest" description="Disordered" evidence="6">
    <location>
        <begin position="594"/>
        <end position="626"/>
    </location>
</feature>
<evidence type="ECO:0000259" key="7">
    <source>
        <dbReference type="Pfam" id="PF15297"/>
    </source>
</evidence>
<organism evidence="8 9">
    <name type="scientific">Acanthochromis polyacanthus</name>
    <name type="common">spiny chromis</name>
    <dbReference type="NCBI Taxonomy" id="80966"/>
    <lineage>
        <taxon>Eukaryota</taxon>
        <taxon>Metazoa</taxon>
        <taxon>Chordata</taxon>
        <taxon>Craniata</taxon>
        <taxon>Vertebrata</taxon>
        <taxon>Euteleostomi</taxon>
        <taxon>Actinopterygii</taxon>
        <taxon>Neopterygii</taxon>
        <taxon>Teleostei</taxon>
        <taxon>Neoteleostei</taxon>
        <taxon>Acanthomorphata</taxon>
        <taxon>Ovalentaria</taxon>
        <taxon>Pomacentridae</taxon>
        <taxon>Acanthochromis</taxon>
    </lineage>
</organism>
<dbReference type="GO" id="GO:0005829">
    <property type="term" value="C:cytosol"/>
    <property type="evidence" value="ECO:0007669"/>
    <property type="project" value="TreeGrafter"/>
</dbReference>
<dbReference type="InterPro" id="IPR052855">
    <property type="entry name" value="CKAP2-like"/>
</dbReference>
<dbReference type="Ensembl" id="ENSAPOT00000006840.1">
    <property type="protein sequence ID" value="ENSAPOP00000006333.1"/>
    <property type="gene ID" value="ENSAPOG00000008151.1"/>
</dbReference>
<dbReference type="GeneTree" id="ENSGT00530000063691"/>
<keyword evidence="4" id="KW-0597">Phosphoprotein</keyword>
<accession>A0A3Q1EQU6</accession>
<evidence type="ECO:0000256" key="6">
    <source>
        <dbReference type="SAM" id="MobiDB-lite"/>
    </source>
</evidence>
<comment type="similarity">
    <text evidence="2">Belongs to the CKAP2 family.</text>
</comment>
<evidence type="ECO:0000256" key="2">
    <source>
        <dbReference type="ARBA" id="ARBA00009468"/>
    </source>
</evidence>
<reference evidence="8" key="1">
    <citation type="submission" date="2025-08" db="UniProtKB">
        <authorList>
            <consortium name="Ensembl"/>
        </authorList>
    </citation>
    <scope>IDENTIFICATION</scope>
</reference>
<keyword evidence="3" id="KW-0963">Cytoplasm</keyword>
<dbReference type="InParanoid" id="A0A3Q1EQU6"/>
<feature type="region of interest" description="Disordered" evidence="6">
    <location>
        <begin position="148"/>
        <end position="174"/>
    </location>
</feature>
<evidence type="ECO:0000256" key="1">
    <source>
        <dbReference type="ARBA" id="ARBA00004245"/>
    </source>
</evidence>
<reference evidence="8" key="2">
    <citation type="submission" date="2025-09" db="UniProtKB">
        <authorList>
            <consortium name="Ensembl"/>
        </authorList>
    </citation>
    <scope>IDENTIFICATION</scope>
</reference>
<dbReference type="AlphaFoldDB" id="A0A3Q1EQU6"/>
<dbReference type="STRING" id="80966.ENSAPOP00000006333"/>
<name>A0A3Q1EQU6_9TELE</name>
<dbReference type="PANTHER" id="PTHR47078">
    <property type="entry name" value="CYTOSKELETON-ASSOCIATED PROTEIN 2-LIKE"/>
    <property type="match status" value="1"/>
</dbReference>
<evidence type="ECO:0000313" key="9">
    <source>
        <dbReference type="Proteomes" id="UP000257200"/>
    </source>
</evidence>
<feature type="compositionally biased region" description="Polar residues" evidence="6">
    <location>
        <begin position="287"/>
        <end position="298"/>
    </location>
</feature>
<protein>
    <submittedName>
        <fullName evidence="8">Cytoskeleton associated protein 2-like</fullName>
    </submittedName>
</protein>
<feature type="compositionally biased region" description="Polar residues" evidence="6">
    <location>
        <begin position="269"/>
        <end position="280"/>
    </location>
</feature>
<dbReference type="InterPro" id="IPR029197">
    <property type="entry name" value="CKAP2_C"/>
</dbReference>
<feature type="compositionally biased region" description="Polar residues" evidence="6">
    <location>
        <begin position="607"/>
        <end position="619"/>
    </location>
</feature>
<feature type="domain" description="Cytoskeleton-associated protein 2 C-terminal" evidence="7">
    <location>
        <begin position="448"/>
        <end position="613"/>
    </location>
</feature>
<dbReference type="PANTHER" id="PTHR47078:SF1">
    <property type="entry name" value="CYTOSKELETON-ASSOCIATED PROTEIN 2-LIKE"/>
    <property type="match status" value="1"/>
</dbReference>